<keyword evidence="1" id="KW-0812">Transmembrane</keyword>
<evidence type="ECO:0000313" key="3">
    <source>
        <dbReference type="Proteomes" id="UP000270487"/>
    </source>
</evidence>
<evidence type="ECO:0000256" key="1">
    <source>
        <dbReference type="SAM" id="Phobius"/>
    </source>
</evidence>
<keyword evidence="1" id="KW-0472">Membrane</keyword>
<keyword evidence="1" id="KW-1133">Transmembrane helix</keyword>
<evidence type="ECO:0000313" key="2">
    <source>
        <dbReference type="EMBL" id="VEI76186.1"/>
    </source>
</evidence>
<organism evidence="2 3">
    <name type="scientific">Serratia fonticola</name>
    <dbReference type="NCBI Taxonomy" id="47917"/>
    <lineage>
        <taxon>Bacteria</taxon>
        <taxon>Pseudomonadati</taxon>
        <taxon>Pseudomonadota</taxon>
        <taxon>Gammaproteobacteria</taxon>
        <taxon>Enterobacterales</taxon>
        <taxon>Yersiniaceae</taxon>
        <taxon>Serratia</taxon>
    </lineage>
</organism>
<dbReference type="EMBL" id="LR134492">
    <property type="protein sequence ID" value="VEI76186.1"/>
    <property type="molecule type" value="Genomic_DNA"/>
</dbReference>
<dbReference type="Proteomes" id="UP000270487">
    <property type="component" value="Chromosome"/>
</dbReference>
<accession>A0A448T857</accession>
<proteinExistence type="predicted"/>
<protein>
    <submittedName>
        <fullName evidence="2">Uncharacterized protein</fullName>
    </submittedName>
</protein>
<dbReference type="AlphaFoldDB" id="A0A448T857"/>
<name>A0A448T857_SERFO</name>
<feature type="transmembrane region" description="Helical" evidence="1">
    <location>
        <begin position="6"/>
        <end position="25"/>
    </location>
</feature>
<sequence length="30" mass="3202">MSLVDWILGGIALGLIVGALMKIFGKKKND</sequence>
<reference evidence="2 3" key="1">
    <citation type="submission" date="2018-12" db="EMBL/GenBank/DDBJ databases">
        <authorList>
            <consortium name="Pathogen Informatics"/>
        </authorList>
    </citation>
    <scope>NUCLEOTIDE SEQUENCE [LARGE SCALE GENOMIC DNA]</scope>
    <source>
        <strain evidence="2 3">NCTC13193</strain>
    </source>
</reference>
<gene>
    <name evidence="2" type="ORF">NCTC13193_05224</name>
</gene>